<dbReference type="PANTHER" id="PTHR42085:SF1">
    <property type="entry name" value="F-BOX DOMAIN-CONTAINING PROTEIN"/>
    <property type="match status" value="1"/>
</dbReference>
<name>A0ABR0DZG6_ZASCE</name>
<evidence type="ECO:0000313" key="2">
    <source>
        <dbReference type="Proteomes" id="UP001305779"/>
    </source>
</evidence>
<dbReference type="Proteomes" id="UP001305779">
    <property type="component" value="Unassembled WGS sequence"/>
</dbReference>
<comment type="caution">
    <text evidence="1">The sequence shown here is derived from an EMBL/GenBank/DDBJ whole genome shotgun (WGS) entry which is preliminary data.</text>
</comment>
<keyword evidence="2" id="KW-1185">Reference proteome</keyword>
<organism evidence="1 2">
    <name type="scientific">Zasmidium cellare</name>
    <name type="common">Wine cellar mold</name>
    <name type="synonym">Racodium cellare</name>
    <dbReference type="NCBI Taxonomy" id="395010"/>
    <lineage>
        <taxon>Eukaryota</taxon>
        <taxon>Fungi</taxon>
        <taxon>Dikarya</taxon>
        <taxon>Ascomycota</taxon>
        <taxon>Pezizomycotina</taxon>
        <taxon>Dothideomycetes</taxon>
        <taxon>Dothideomycetidae</taxon>
        <taxon>Mycosphaerellales</taxon>
        <taxon>Mycosphaerellaceae</taxon>
        <taxon>Zasmidium</taxon>
    </lineage>
</organism>
<protein>
    <submittedName>
        <fullName evidence="1">Uncharacterized protein</fullName>
    </submittedName>
</protein>
<proteinExistence type="predicted"/>
<accession>A0ABR0DZG6</accession>
<evidence type="ECO:0000313" key="1">
    <source>
        <dbReference type="EMBL" id="KAK4494391.1"/>
    </source>
</evidence>
<sequence length="195" mass="22941">MARRKKMSNMADQTGCRLLGLPPELRNNIYELVFSGTTHTIPSHESRINYRRMKKHPAPGLLLACKQIHVETISMFYAQTAFYIEDHWNLPLWLKKIGPIRQRQINTIHFKQPDPEYFRSYGARHDSKSQKRIRAWGAESVRNRRRLLKEIRDSDAILDSSKVFVNVSLPGTKTYWSNEPKKITQMFAEKLRETK</sequence>
<dbReference type="InterPro" id="IPR038883">
    <property type="entry name" value="AN11006-like"/>
</dbReference>
<reference evidence="1 2" key="1">
    <citation type="journal article" date="2023" name="G3 (Bethesda)">
        <title>A chromosome-level genome assembly of Zasmidium syzygii isolated from banana leaves.</title>
        <authorList>
            <person name="van Westerhoven A.C."/>
            <person name="Mehrabi R."/>
            <person name="Talebi R."/>
            <person name="Steentjes M.B.F."/>
            <person name="Corcolon B."/>
            <person name="Chong P.A."/>
            <person name="Kema G.H.J."/>
            <person name="Seidl M.F."/>
        </authorList>
    </citation>
    <scope>NUCLEOTIDE SEQUENCE [LARGE SCALE GENOMIC DNA]</scope>
    <source>
        <strain evidence="1 2">P124</strain>
    </source>
</reference>
<dbReference type="EMBL" id="JAXOVC010000014">
    <property type="protein sequence ID" value="KAK4494391.1"/>
    <property type="molecule type" value="Genomic_DNA"/>
</dbReference>
<gene>
    <name evidence="1" type="ORF">PRZ48_014689</name>
</gene>
<dbReference type="PANTHER" id="PTHR42085">
    <property type="entry name" value="F-BOX DOMAIN-CONTAINING PROTEIN"/>
    <property type="match status" value="1"/>
</dbReference>